<proteinExistence type="predicted"/>
<dbReference type="PROSITE" id="PS51257">
    <property type="entry name" value="PROKAR_LIPOPROTEIN"/>
    <property type="match status" value="1"/>
</dbReference>
<keyword evidence="1" id="KW-0732">Signal</keyword>
<organism evidence="2 3">
    <name type="scientific">Polyangium spumosum</name>
    <dbReference type="NCBI Taxonomy" id="889282"/>
    <lineage>
        <taxon>Bacteria</taxon>
        <taxon>Pseudomonadati</taxon>
        <taxon>Myxococcota</taxon>
        <taxon>Polyangia</taxon>
        <taxon>Polyangiales</taxon>
        <taxon>Polyangiaceae</taxon>
        <taxon>Polyangium</taxon>
    </lineage>
</organism>
<feature type="chain" id="PRO_5026672190" evidence="1">
    <location>
        <begin position="20"/>
        <end position="204"/>
    </location>
</feature>
<comment type="caution">
    <text evidence="2">The sequence shown here is derived from an EMBL/GenBank/DDBJ whole genome shotgun (WGS) entry which is preliminary data.</text>
</comment>
<name>A0A6N7PV17_9BACT</name>
<evidence type="ECO:0000256" key="1">
    <source>
        <dbReference type="SAM" id="SignalP"/>
    </source>
</evidence>
<evidence type="ECO:0000313" key="2">
    <source>
        <dbReference type="EMBL" id="MRG95833.1"/>
    </source>
</evidence>
<protein>
    <submittedName>
        <fullName evidence="2">Uncharacterized protein</fullName>
    </submittedName>
</protein>
<gene>
    <name evidence="2" type="ORF">GF068_28520</name>
</gene>
<dbReference type="Proteomes" id="UP000440224">
    <property type="component" value="Unassembled WGS sequence"/>
</dbReference>
<evidence type="ECO:0000313" key="3">
    <source>
        <dbReference type="Proteomes" id="UP000440224"/>
    </source>
</evidence>
<dbReference type="OrthoDB" id="9829660at2"/>
<accession>A0A6N7PV17</accession>
<sequence length="204" mass="20957">MRIGIGWKMLVFGTLLGLAACGGDEAPPPPPTGGAGGAGGEGPSPPPARCGELCDHVAQINCFVWSKCADDCAAYLGAEEACEGAFEALLGCWADQKADFACIPSQVVPPAACKAEEEAFRACAQGQTRPETSACVGQSCTSGSHVCSCSTTCAAVGEMRSACTMRADGTWQCACRENQSLRGTCEEPKGACDNQEGCCAAFFY</sequence>
<dbReference type="AlphaFoldDB" id="A0A6N7PV17"/>
<dbReference type="EMBL" id="WJIE01000009">
    <property type="protein sequence ID" value="MRG95833.1"/>
    <property type="molecule type" value="Genomic_DNA"/>
</dbReference>
<keyword evidence="3" id="KW-1185">Reference proteome</keyword>
<dbReference type="RefSeq" id="WP_153822649.1">
    <property type="nucleotide sequence ID" value="NZ_WJIE01000009.1"/>
</dbReference>
<reference evidence="2 3" key="1">
    <citation type="submission" date="2019-10" db="EMBL/GenBank/DDBJ databases">
        <title>A soil myxobacterium in the family Polyangiaceae.</title>
        <authorList>
            <person name="Li Y."/>
            <person name="Wang J."/>
        </authorList>
    </citation>
    <scope>NUCLEOTIDE SEQUENCE [LARGE SCALE GENOMIC DNA]</scope>
    <source>
        <strain evidence="2 3">DSM 14734</strain>
    </source>
</reference>
<feature type="signal peptide" evidence="1">
    <location>
        <begin position="1"/>
        <end position="19"/>
    </location>
</feature>